<sequence>MWSIRNEEVLEKETRKPDWKGVVDPSVHGLTLNAIRFKEEAICSERHMKDKEGQVLVYVSIRVQGQLTNNLDEMSQDHPIAKVLSQVLYGLHCWAPPQLRVHPGHVRLQLLLKNERLDPWVCLLKRLVMIPVGDDIAKAARDWKDLRITVKLSIQNRLAQIEVVPTFCLCPHHQSPQRTTKRQKEAKKKKKPQKKKTPIKHSLGNSLETLKEILRNAQSAGCNADGYHPHDIIDDINSGAEQGWAQGPGLEKVLEQ</sequence>
<evidence type="ECO:0000313" key="5">
    <source>
        <dbReference type="EMBL" id="KAK1336342.1"/>
    </source>
</evidence>
<feature type="region of interest" description="Disordered" evidence="4">
    <location>
        <begin position="173"/>
        <end position="202"/>
    </location>
</feature>
<keyword evidence="6" id="KW-1185">Reference proteome</keyword>
<keyword evidence="2" id="KW-0689">Ribosomal protein</keyword>
<dbReference type="GO" id="GO:0070180">
    <property type="term" value="F:large ribosomal subunit rRNA binding"/>
    <property type="evidence" value="ECO:0007669"/>
    <property type="project" value="TreeGrafter"/>
</dbReference>
<dbReference type="AlphaFoldDB" id="A0AA40HSZ8"/>
<dbReference type="EMBL" id="JAULJE010000013">
    <property type="protein sequence ID" value="KAK1336342.1"/>
    <property type="molecule type" value="Genomic_DNA"/>
</dbReference>
<evidence type="ECO:0000256" key="4">
    <source>
        <dbReference type="SAM" id="MobiDB-lite"/>
    </source>
</evidence>
<organism evidence="5 6">
    <name type="scientific">Cnephaeus nilssonii</name>
    <name type="common">Northern bat</name>
    <name type="synonym">Eptesicus nilssonii</name>
    <dbReference type="NCBI Taxonomy" id="3371016"/>
    <lineage>
        <taxon>Eukaryota</taxon>
        <taxon>Metazoa</taxon>
        <taxon>Chordata</taxon>
        <taxon>Craniata</taxon>
        <taxon>Vertebrata</taxon>
        <taxon>Euteleostomi</taxon>
        <taxon>Mammalia</taxon>
        <taxon>Eutheria</taxon>
        <taxon>Laurasiatheria</taxon>
        <taxon>Chiroptera</taxon>
        <taxon>Yangochiroptera</taxon>
        <taxon>Vespertilionidae</taxon>
        <taxon>Cnephaeus</taxon>
    </lineage>
</organism>
<dbReference type="InterPro" id="IPR036796">
    <property type="entry name" value="Ribosomal_uL11_N_sf"/>
</dbReference>
<evidence type="ECO:0000256" key="3">
    <source>
        <dbReference type="ARBA" id="ARBA00023274"/>
    </source>
</evidence>
<dbReference type="InterPro" id="IPR036769">
    <property type="entry name" value="Ribosomal_uL11_C_sf"/>
</dbReference>
<evidence type="ECO:0000313" key="6">
    <source>
        <dbReference type="Proteomes" id="UP001177744"/>
    </source>
</evidence>
<gene>
    <name evidence="5" type="ORF">QTO34_004148</name>
</gene>
<protein>
    <submittedName>
        <fullName evidence="5">Uncharacterized protein</fullName>
    </submittedName>
</protein>
<proteinExistence type="inferred from homology"/>
<accession>A0AA40HSZ8</accession>
<reference evidence="5" key="1">
    <citation type="submission" date="2023-06" db="EMBL/GenBank/DDBJ databases">
        <title>Reference genome for the Northern bat (Eptesicus nilssonii), a most northern bat species.</title>
        <authorList>
            <person name="Laine V.N."/>
            <person name="Pulliainen A.T."/>
            <person name="Lilley T.M."/>
        </authorList>
    </citation>
    <scope>NUCLEOTIDE SEQUENCE</scope>
    <source>
        <strain evidence="5">BLF_Eptnil</strain>
        <tissue evidence="5">Kidney</tissue>
    </source>
</reference>
<dbReference type="Gene3D" id="3.30.1550.10">
    <property type="entry name" value="Ribosomal protein L11/L12, N-terminal domain"/>
    <property type="match status" value="1"/>
</dbReference>
<dbReference type="InterPro" id="IPR000911">
    <property type="entry name" value="Ribosomal_uL11"/>
</dbReference>
<dbReference type="PANTHER" id="PTHR11661">
    <property type="entry name" value="60S RIBOSOMAL PROTEIN L12"/>
    <property type="match status" value="1"/>
</dbReference>
<feature type="compositionally biased region" description="Basic residues" evidence="4">
    <location>
        <begin position="179"/>
        <end position="199"/>
    </location>
</feature>
<dbReference type="GO" id="GO:0003735">
    <property type="term" value="F:structural constituent of ribosome"/>
    <property type="evidence" value="ECO:0007669"/>
    <property type="project" value="InterPro"/>
</dbReference>
<dbReference type="Proteomes" id="UP001177744">
    <property type="component" value="Unassembled WGS sequence"/>
</dbReference>
<comment type="caution">
    <text evidence="5">The sequence shown here is derived from an EMBL/GenBank/DDBJ whole genome shotgun (WGS) entry which is preliminary data.</text>
</comment>
<dbReference type="SUPFAM" id="SSF54747">
    <property type="entry name" value="Ribosomal L11/L12e N-terminal domain"/>
    <property type="match status" value="1"/>
</dbReference>
<keyword evidence="3" id="KW-0687">Ribonucleoprotein</keyword>
<feature type="non-terminal residue" evidence="5">
    <location>
        <position position="256"/>
    </location>
</feature>
<name>A0AA40HSZ8_CNENI</name>
<dbReference type="PANTHER" id="PTHR11661:SF2">
    <property type="entry name" value="LARGE RIBOSOMAL SUBUNIT PROTEIN UL11"/>
    <property type="match status" value="1"/>
</dbReference>
<dbReference type="Gene3D" id="1.10.10.250">
    <property type="entry name" value="Ribosomal protein L11, C-terminal domain"/>
    <property type="match status" value="1"/>
</dbReference>
<dbReference type="GO" id="GO:0022625">
    <property type="term" value="C:cytosolic large ribosomal subunit"/>
    <property type="evidence" value="ECO:0007669"/>
    <property type="project" value="TreeGrafter"/>
</dbReference>
<dbReference type="GO" id="GO:0006412">
    <property type="term" value="P:translation"/>
    <property type="evidence" value="ECO:0007669"/>
    <property type="project" value="InterPro"/>
</dbReference>
<evidence type="ECO:0000256" key="1">
    <source>
        <dbReference type="ARBA" id="ARBA00010537"/>
    </source>
</evidence>
<evidence type="ECO:0000256" key="2">
    <source>
        <dbReference type="ARBA" id="ARBA00022980"/>
    </source>
</evidence>
<comment type="similarity">
    <text evidence="1">Belongs to the universal ribosomal protein uL11 family.</text>
</comment>